<dbReference type="SUPFAM" id="SSF48371">
    <property type="entry name" value="ARM repeat"/>
    <property type="match status" value="1"/>
</dbReference>
<keyword evidence="3" id="KW-0498">Mitosis</keyword>
<evidence type="ECO:0000256" key="4">
    <source>
        <dbReference type="ARBA" id="ARBA00023242"/>
    </source>
</evidence>
<proteinExistence type="predicted"/>
<organism evidence="7 8">
    <name type="scientific">Panaeolus cyanescens</name>
    <dbReference type="NCBI Taxonomy" id="181874"/>
    <lineage>
        <taxon>Eukaryota</taxon>
        <taxon>Fungi</taxon>
        <taxon>Dikarya</taxon>
        <taxon>Basidiomycota</taxon>
        <taxon>Agaricomycotina</taxon>
        <taxon>Agaricomycetes</taxon>
        <taxon>Agaricomycetidae</taxon>
        <taxon>Agaricales</taxon>
        <taxon>Agaricineae</taxon>
        <taxon>Galeropsidaceae</taxon>
        <taxon>Panaeolus</taxon>
    </lineage>
</organism>
<reference evidence="7 8" key="1">
    <citation type="journal article" date="2018" name="Evol. Lett.">
        <title>Horizontal gene cluster transfer increased hallucinogenic mushroom diversity.</title>
        <authorList>
            <person name="Reynolds H.T."/>
            <person name="Vijayakumar V."/>
            <person name="Gluck-Thaler E."/>
            <person name="Korotkin H.B."/>
            <person name="Matheny P.B."/>
            <person name="Slot J.C."/>
        </authorList>
    </citation>
    <scope>NUCLEOTIDE SEQUENCE [LARGE SCALE GENOMIC DNA]</scope>
    <source>
        <strain evidence="7 8">2629</strain>
    </source>
</reference>
<comment type="caution">
    <text evidence="7">The sequence shown here is derived from an EMBL/GenBank/DDBJ whole genome shotgun (WGS) entry which is preliminary data.</text>
</comment>
<dbReference type="InterPro" id="IPR039776">
    <property type="entry name" value="Pds5"/>
</dbReference>
<dbReference type="EMBL" id="NHTK01005712">
    <property type="protein sequence ID" value="PPQ74959.1"/>
    <property type="molecule type" value="Genomic_DNA"/>
</dbReference>
<evidence type="ECO:0000313" key="7">
    <source>
        <dbReference type="EMBL" id="PPQ74959.1"/>
    </source>
</evidence>
<dbReference type="InterPro" id="IPR016024">
    <property type="entry name" value="ARM-type_fold"/>
</dbReference>
<gene>
    <name evidence="7" type="ORF">CVT24_010283</name>
</gene>
<evidence type="ECO:0000256" key="3">
    <source>
        <dbReference type="ARBA" id="ARBA00022776"/>
    </source>
</evidence>
<evidence type="ECO:0000256" key="5">
    <source>
        <dbReference type="ARBA" id="ARBA00023306"/>
    </source>
</evidence>
<dbReference type="PANTHER" id="PTHR12663">
    <property type="entry name" value="ANDROGEN INDUCED INHIBITOR OF PROLIFERATION AS3 / PDS5-RELATED"/>
    <property type="match status" value="1"/>
</dbReference>
<dbReference type="FunCoup" id="A0A409W8Z1">
    <property type="interactions" value="496"/>
</dbReference>
<dbReference type="CDD" id="cd19953">
    <property type="entry name" value="PDS5"/>
    <property type="match status" value="1"/>
</dbReference>
<dbReference type="AlphaFoldDB" id="A0A409W8Z1"/>
<dbReference type="InterPro" id="IPR011989">
    <property type="entry name" value="ARM-like"/>
</dbReference>
<dbReference type="GO" id="GO:0051301">
    <property type="term" value="P:cell division"/>
    <property type="evidence" value="ECO:0007669"/>
    <property type="project" value="UniProtKB-KW"/>
</dbReference>
<keyword evidence="4" id="KW-0539">Nucleus</keyword>
<evidence type="ECO:0000256" key="2">
    <source>
        <dbReference type="ARBA" id="ARBA00022618"/>
    </source>
</evidence>
<dbReference type="Pfam" id="PF20168">
    <property type="entry name" value="PDS5"/>
    <property type="match status" value="1"/>
</dbReference>
<evidence type="ECO:0000313" key="8">
    <source>
        <dbReference type="Proteomes" id="UP000284842"/>
    </source>
</evidence>
<feature type="compositionally biased region" description="Acidic residues" evidence="6">
    <location>
        <begin position="1242"/>
        <end position="1251"/>
    </location>
</feature>
<accession>A0A409W8Z1</accession>
<protein>
    <submittedName>
        <fullName evidence="7">Uncharacterized protein</fullName>
    </submittedName>
</protein>
<feature type="compositionally biased region" description="Basic and acidic residues" evidence="6">
    <location>
        <begin position="1150"/>
        <end position="1165"/>
    </location>
</feature>
<sequence>MVAQTRHGGPSKKRLTFHEKLLPKGINTDALLKKLKTLHTQLASLDQDTVDTSSLNGARAELIHNSLLLHRDRGVKAYTACCLADILRLYAPEAPYTQSELRDIFQFFFAQLSAGLKGQDESYYNEYYHLLESLSTVKSVVLVCDFPSADEILQDIFRDLFTVVKRDLPKKVELFMADILVALIDESSSLPSEALDIIMAQFKDKNAKNENPAYRLAVQVCNGAADKLQRHVCQYFGDLLTSTSGEEEQDEDTDTLRTAHDLIKQLQRACPTVLHSVIPILEAELRSESLNPRVIATQTLGEMYGSKGGQDLVRKYPTTWATWLNRKADVAVPVRLKCLEAIPSLFLNLPEQAPALDDLLKTKFFDHDERVRAATCKLFSQLDYETALHHIAKEHLETLVGRGQDKKASVRREALSSAGKLYNLAYPEIANNDHAAAQHFAWIPHEILITTSMNFEVRTLGEGVITDYILPLPSEKDIDEAAWTERLLTVMRHLTPKSANLLVALSNIKSNRPTIYEVFVDACKKNNGGIIDEDRDATERKLKIVIQHIASSLPDKVKVADDLNAFAKLNESRLYNLLKTVMDPQADLKGLVRATNDFLKRTEQLSSSLVPTMTTILRRCSYRIINQSAVPFLLKHLSEALAPTNDEGPNKKRRSTMSSTRAQYAAINSLTLLVTIAKNNPAILRPHLGELTKILADGGAEGRRESIGSVNAGSNVEVALMALANLVKTKEGTGLAGASEKKINQRIMKLALDADWRQAKFATRYLALSANKDEACAQLVENICAKINDQNRTEPIPVSYIASLVQLVRFAPEAFEAESETIMPHLIKRVIMIPIPAEDDNDEEWIDNDELPDELRAKILALKVCRYRTLSHSSAEDALKMAAPVLKLLATTLDHDGSLSSEVEEDPRAKTRMRLQAAISLLHLATVPAFASAIQAKFVRLACTIQDSCFDVRQTFLLKLILLLQNRKLPASYNAVLFLTMLDPEQEVKLMATSYVANFKRRVASTLFMEQFELIFIRLLHLLAHHPDFATTQEELVDMAGYVNFYLEQVATQENIPLLYHLSQKGKSVRDPESHAMSEKFYVMCEIAQLLIRNRAQANSWLLPGHPGKIKLPSDILKPLPNAEAANQILKNVYLSDEASGWITEKYGGTKEKEKKEKEKKERVPTKRKATSNKSNGHAKRPRKKRSTSDDSDDEDQPGVSEMGSDVDMEDGTAQAKPSKQSREERLNARTKAKERSSKKEDDEEEDEEDE</sequence>
<dbReference type="GO" id="GO:0000785">
    <property type="term" value="C:chromatin"/>
    <property type="evidence" value="ECO:0007669"/>
    <property type="project" value="TreeGrafter"/>
</dbReference>
<feature type="compositionally biased region" description="Basic residues" evidence="6">
    <location>
        <begin position="1166"/>
        <end position="1186"/>
    </location>
</feature>
<keyword evidence="2" id="KW-0132">Cell division</keyword>
<dbReference type="Gene3D" id="1.25.10.10">
    <property type="entry name" value="Leucine-rich Repeat Variant"/>
    <property type="match status" value="1"/>
</dbReference>
<keyword evidence="5" id="KW-0131">Cell cycle</keyword>
<dbReference type="PANTHER" id="PTHR12663:SF0">
    <property type="entry name" value="PRECOCIOUS DISSOCIATION OF SISTERS 5, ISOFORM A"/>
    <property type="match status" value="1"/>
</dbReference>
<feature type="region of interest" description="Disordered" evidence="6">
    <location>
        <begin position="1150"/>
        <end position="1251"/>
    </location>
</feature>
<keyword evidence="8" id="KW-1185">Reference proteome</keyword>
<evidence type="ECO:0000256" key="6">
    <source>
        <dbReference type="SAM" id="MobiDB-lite"/>
    </source>
</evidence>
<dbReference type="GO" id="GO:0007064">
    <property type="term" value="P:mitotic sister chromatid cohesion"/>
    <property type="evidence" value="ECO:0007669"/>
    <property type="project" value="InterPro"/>
</dbReference>
<dbReference type="Proteomes" id="UP000284842">
    <property type="component" value="Unassembled WGS sequence"/>
</dbReference>
<comment type="subcellular location">
    <subcellularLocation>
        <location evidence="1">Nucleus</location>
    </subcellularLocation>
</comment>
<evidence type="ECO:0000256" key="1">
    <source>
        <dbReference type="ARBA" id="ARBA00004123"/>
    </source>
</evidence>
<dbReference type="GO" id="GO:0006281">
    <property type="term" value="P:DNA repair"/>
    <property type="evidence" value="ECO:0007669"/>
    <property type="project" value="TreeGrafter"/>
</dbReference>
<feature type="compositionally biased region" description="Basic and acidic residues" evidence="6">
    <location>
        <begin position="1221"/>
        <end position="1241"/>
    </location>
</feature>
<dbReference type="GO" id="GO:0005634">
    <property type="term" value="C:nucleus"/>
    <property type="evidence" value="ECO:0007669"/>
    <property type="project" value="UniProtKB-SubCell"/>
</dbReference>
<dbReference type="OrthoDB" id="200660at2759"/>
<name>A0A409W8Z1_9AGAR</name>
<dbReference type="InParanoid" id="A0A409W8Z1"/>
<dbReference type="STRING" id="181874.A0A409W8Z1"/>